<sequence>MFPLLPPELHLQIFSHLQTPESLHALTLVNHATNALATPLLYRRLEPQQDTAHLLVRALLGRPELGGYVKEVALNNTLLSPMPKLTGRELARYRPERRKFRTIWAPIGELPFGDDEWDMLREVQSRFDKPQSETAAGASSHKPVRLTMPWMWALIVRTPSLPQDVTATNVPIAPLPHPRAQNPPDRLAQAHPRAPA</sequence>
<evidence type="ECO:0000259" key="2">
    <source>
        <dbReference type="PROSITE" id="PS50181"/>
    </source>
</evidence>
<evidence type="ECO:0000313" key="4">
    <source>
        <dbReference type="Proteomes" id="UP000275078"/>
    </source>
</evidence>
<reference evidence="3 4" key="1">
    <citation type="journal article" date="2018" name="Nat. Ecol. Evol.">
        <title>Pezizomycetes genomes reveal the molecular basis of ectomycorrhizal truffle lifestyle.</title>
        <authorList>
            <person name="Murat C."/>
            <person name="Payen T."/>
            <person name="Noel B."/>
            <person name="Kuo A."/>
            <person name="Morin E."/>
            <person name="Chen J."/>
            <person name="Kohler A."/>
            <person name="Krizsan K."/>
            <person name="Balestrini R."/>
            <person name="Da Silva C."/>
            <person name="Montanini B."/>
            <person name="Hainaut M."/>
            <person name="Levati E."/>
            <person name="Barry K.W."/>
            <person name="Belfiori B."/>
            <person name="Cichocki N."/>
            <person name="Clum A."/>
            <person name="Dockter R.B."/>
            <person name="Fauchery L."/>
            <person name="Guy J."/>
            <person name="Iotti M."/>
            <person name="Le Tacon F."/>
            <person name="Lindquist E.A."/>
            <person name="Lipzen A."/>
            <person name="Malagnac F."/>
            <person name="Mello A."/>
            <person name="Molinier V."/>
            <person name="Miyauchi S."/>
            <person name="Poulain J."/>
            <person name="Riccioni C."/>
            <person name="Rubini A."/>
            <person name="Sitrit Y."/>
            <person name="Splivallo R."/>
            <person name="Traeger S."/>
            <person name="Wang M."/>
            <person name="Zifcakova L."/>
            <person name="Wipf D."/>
            <person name="Zambonelli A."/>
            <person name="Paolocci F."/>
            <person name="Nowrousian M."/>
            <person name="Ottonello S."/>
            <person name="Baldrian P."/>
            <person name="Spatafora J.W."/>
            <person name="Henrissat B."/>
            <person name="Nagy L.G."/>
            <person name="Aury J.M."/>
            <person name="Wincker P."/>
            <person name="Grigoriev I.V."/>
            <person name="Bonfante P."/>
            <person name="Martin F.M."/>
        </authorList>
    </citation>
    <scope>NUCLEOTIDE SEQUENCE [LARGE SCALE GENOMIC DNA]</scope>
    <source>
        <strain evidence="3 4">RN42</strain>
    </source>
</reference>
<evidence type="ECO:0000313" key="3">
    <source>
        <dbReference type="EMBL" id="RPA76280.1"/>
    </source>
</evidence>
<gene>
    <name evidence="3" type="ORF">BJ508DRAFT_9894</name>
</gene>
<name>A0A3N4HWP6_ASCIM</name>
<proteinExistence type="predicted"/>
<dbReference type="Proteomes" id="UP000275078">
    <property type="component" value="Unassembled WGS sequence"/>
</dbReference>
<dbReference type="SUPFAM" id="SSF81383">
    <property type="entry name" value="F-box domain"/>
    <property type="match status" value="1"/>
</dbReference>
<dbReference type="Pfam" id="PF12937">
    <property type="entry name" value="F-box-like"/>
    <property type="match status" value="1"/>
</dbReference>
<dbReference type="AlphaFoldDB" id="A0A3N4HWP6"/>
<dbReference type="PROSITE" id="PS50181">
    <property type="entry name" value="FBOX"/>
    <property type="match status" value="1"/>
</dbReference>
<protein>
    <recommendedName>
        <fullName evidence="2">F-box domain-containing protein</fullName>
    </recommendedName>
</protein>
<dbReference type="EMBL" id="ML119747">
    <property type="protein sequence ID" value="RPA76280.1"/>
    <property type="molecule type" value="Genomic_DNA"/>
</dbReference>
<feature type="domain" description="F-box" evidence="2">
    <location>
        <begin position="1"/>
        <end position="45"/>
    </location>
</feature>
<evidence type="ECO:0000256" key="1">
    <source>
        <dbReference type="SAM" id="MobiDB-lite"/>
    </source>
</evidence>
<organism evidence="3 4">
    <name type="scientific">Ascobolus immersus RN42</name>
    <dbReference type="NCBI Taxonomy" id="1160509"/>
    <lineage>
        <taxon>Eukaryota</taxon>
        <taxon>Fungi</taxon>
        <taxon>Dikarya</taxon>
        <taxon>Ascomycota</taxon>
        <taxon>Pezizomycotina</taxon>
        <taxon>Pezizomycetes</taxon>
        <taxon>Pezizales</taxon>
        <taxon>Ascobolaceae</taxon>
        <taxon>Ascobolus</taxon>
    </lineage>
</organism>
<keyword evidence="4" id="KW-1185">Reference proteome</keyword>
<dbReference type="InterPro" id="IPR001810">
    <property type="entry name" value="F-box_dom"/>
</dbReference>
<accession>A0A3N4HWP6</accession>
<dbReference type="InterPro" id="IPR036047">
    <property type="entry name" value="F-box-like_dom_sf"/>
</dbReference>
<feature type="region of interest" description="Disordered" evidence="1">
    <location>
        <begin position="168"/>
        <end position="196"/>
    </location>
</feature>